<dbReference type="InterPro" id="IPR003305">
    <property type="entry name" value="CenC_carb-bd"/>
</dbReference>
<feature type="signal peptide" evidence="2">
    <location>
        <begin position="1"/>
        <end position="20"/>
    </location>
</feature>
<dbReference type="PROSITE" id="PS51257">
    <property type="entry name" value="PROKAR_LIPOPROTEIN"/>
    <property type="match status" value="1"/>
</dbReference>
<protein>
    <recommendedName>
        <fullName evidence="3">CBM-cenC domain-containing protein</fullName>
    </recommendedName>
</protein>
<dbReference type="AlphaFoldDB" id="A0A7Y0FP43"/>
<evidence type="ECO:0000259" key="3">
    <source>
        <dbReference type="Pfam" id="PF02018"/>
    </source>
</evidence>
<comment type="caution">
    <text evidence="4">The sequence shown here is derived from an EMBL/GenBank/DDBJ whole genome shotgun (WGS) entry which is preliminary data.</text>
</comment>
<sequence>MKKFTLLLSLVSLGCLGACSSDNTPGGSSTERVITANDFESTAGWNVDPGLLERGKAHSGQYAIKVDKDHEFSLTFDMALGQATPSKIKTVHLEGWAYLTSEKSSGVLGLQIMGGPTNSDMVYGDGIRLGDVVKSYNKWVQVDKDFTLPDNITAVQHVRVSLWRADASEPVLVDDLRLTIKD</sequence>
<reference evidence="4 5" key="1">
    <citation type="submission" date="2020-04" db="EMBL/GenBank/DDBJ databases">
        <title>Hymenobacter polaris sp. nov., isolated from Arctic soil.</title>
        <authorList>
            <person name="Dahal R.H."/>
        </authorList>
    </citation>
    <scope>NUCLEOTIDE SEQUENCE [LARGE SCALE GENOMIC DNA]</scope>
    <source>
        <strain evidence="4 5">RP-2-7</strain>
    </source>
</reference>
<evidence type="ECO:0000313" key="4">
    <source>
        <dbReference type="EMBL" id="NML67019.1"/>
    </source>
</evidence>
<keyword evidence="5" id="KW-1185">Reference proteome</keyword>
<dbReference type="RefSeq" id="WP_169532715.1">
    <property type="nucleotide sequence ID" value="NZ_JABBGH010000003.1"/>
</dbReference>
<keyword evidence="2" id="KW-0732">Signal</keyword>
<evidence type="ECO:0000313" key="5">
    <source>
        <dbReference type="Proteomes" id="UP000559626"/>
    </source>
</evidence>
<evidence type="ECO:0000256" key="1">
    <source>
        <dbReference type="ARBA" id="ARBA00022801"/>
    </source>
</evidence>
<proteinExistence type="predicted"/>
<feature type="chain" id="PRO_5030771384" description="CBM-cenC domain-containing protein" evidence="2">
    <location>
        <begin position="21"/>
        <end position="182"/>
    </location>
</feature>
<dbReference type="EMBL" id="JABBGH010000003">
    <property type="protein sequence ID" value="NML67019.1"/>
    <property type="molecule type" value="Genomic_DNA"/>
</dbReference>
<dbReference type="Proteomes" id="UP000559626">
    <property type="component" value="Unassembled WGS sequence"/>
</dbReference>
<feature type="domain" description="CBM-cenC" evidence="3">
    <location>
        <begin position="33"/>
        <end position="156"/>
    </location>
</feature>
<dbReference type="Gene3D" id="2.60.120.260">
    <property type="entry name" value="Galactose-binding domain-like"/>
    <property type="match status" value="1"/>
</dbReference>
<organism evidence="4 5">
    <name type="scientific">Hymenobacter polaris</name>
    <dbReference type="NCBI Taxonomy" id="2682546"/>
    <lineage>
        <taxon>Bacteria</taxon>
        <taxon>Pseudomonadati</taxon>
        <taxon>Bacteroidota</taxon>
        <taxon>Cytophagia</taxon>
        <taxon>Cytophagales</taxon>
        <taxon>Hymenobacteraceae</taxon>
        <taxon>Hymenobacter</taxon>
    </lineage>
</organism>
<name>A0A7Y0FP43_9BACT</name>
<keyword evidence="1" id="KW-0378">Hydrolase</keyword>
<dbReference type="Pfam" id="PF02018">
    <property type="entry name" value="CBM_4_9"/>
    <property type="match status" value="1"/>
</dbReference>
<accession>A0A7Y0FP43</accession>
<gene>
    <name evidence="4" type="ORF">HHL22_17570</name>
</gene>
<evidence type="ECO:0000256" key="2">
    <source>
        <dbReference type="SAM" id="SignalP"/>
    </source>
</evidence>
<dbReference type="GO" id="GO:0016798">
    <property type="term" value="F:hydrolase activity, acting on glycosyl bonds"/>
    <property type="evidence" value="ECO:0007669"/>
    <property type="project" value="InterPro"/>
</dbReference>